<dbReference type="AlphaFoldDB" id="A0A366HNC3"/>
<dbReference type="Proteomes" id="UP000253426">
    <property type="component" value="Unassembled WGS sequence"/>
</dbReference>
<evidence type="ECO:0000256" key="1">
    <source>
        <dbReference type="ARBA" id="ARBA00006817"/>
    </source>
</evidence>
<dbReference type="InterPro" id="IPR023393">
    <property type="entry name" value="START-like_dom_sf"/>
</dbReference>
<dbReference type="InterPro" id="IPR013538">
    <property type="entry name" value="ASHA1/2-like_C"/>
</dbReference>
<sequence length="337" mass="38155">MKQDPTYPFVRVVRRISFPAERVFDAWLDPHLASQWLFSTPSGTMVRAEVDARVGGKFTFTDRRDGEDVEHAGEYLEIDRPRRLVFTFGVPKYSKEFTKVTVEIVPQGDSCELTLTQDVHPDWVHFAPRSQDGWTVIVEGLAASLGERYAVVNRQPVQHIGSDVARVVRLLPGPVERVWSYLMEGDKRKTWFTDGTIEPRLGGRVNLHFRHANLSPDETPPDKYRAVHDPGVTMAGEVVAYDPPRKLGITWEGEKPEETSEVIFELEPQGDDVQLTLTHRKLNSDAERTDVSSGWHLHTAMLFARLSGSTPSPLWAAHNRLEAFYQRKLKETVAAAS</sequence>
<dbReference type="RefSeq" id="WP_211325569.1">
    <property type="nucleotide sequence ID" value="NZ_QNRR01000005.1"/>
</dbReference>
<organism evidence="3 4">
    <name type="scientific">Roseimicrobium gellanilyticum</name>
    <dbReference type="NCBI Taxonomy" id="748857"/>
    <lineage>
        <taxon>Bacteria</taxon>
        <taxon>Pseudomonadati</taxon>
        <taxon>Verrucomicrobiota</taxon>
        <taxon>Verrucomicrobiia</taxon>
        <taxon>Verrucomicrobiales</taxon>
        <taxon>Verrucomicrobiaceae</taxon>
        <taxon>Roseimicrobium</taxon>
    </lineage>
</organism>
<dbReference type="SUPFAM" id="SSF55961">
    <property type="entry name" value="Bet v1-like"/>
    <property type="match status" value="2"/>
</dbReference>
<dbReference type="Pfam" id="PF08327">
    <property type="entry name" value="AHSA1"/>
    <property type="match status" value="2"/>
</dbReference>
<feature type="domain" description="Activator of Hsp90 ATPase homologue 1/2-like C-terminal" evidence="2">
    <location>
        <begin position="174"/>
        <end position="302"/>
    </location>
</feature>
<proteinExistence type="inferred from homology"/>
<keyword evidence="4" id="KW-1185">Reference proteome</keyword>
<gene>
    <name evidence="3" type="ORF">DES53_105221</name>
</gene>
<dbReference type="CDD" id="cd08899">
    <property type="entry name" value="SRPBCC_CalC_Aha1-like_6"/>
    <property type="match status" value="1"/>
</dbReference>
<reference evidence="3 4" key="1">
    <citation type="submission" date="2018-06" db="EMBL/GenBank/DDBJ databases">
        <title>Genomic Encyclopedia of Type Strains, Phase IV (KMG-IV): sequencing the most valuable type-strain genomes for metagenomic binning, comparative biology and taxonomic classification.</title>
        <authorList>
            <person name="Goeker M."/>
        </authorList>
    </citation>
    <scope>NUCLEOTIDE SEQUENCE [LARGE SCALE GENOMIC DNA]</scope>
    <source>
        <strain evidence="3 4">DSM 25532</strain>
    </source>
</reference>
<comment type="similarity">
    <text evidence="1">Belongs to the AHA1 family.</text>
</comment>
<evidence type="ECO:0000313" key="4">
    <source>
        <dbReference type="Proteomes" id="UP000253426"/>
    </source>
</evidence>
<dbReference type="CDD" id="cd07814">
    <property type="entry name" value="SRPBCC_CalC_Aha1-like"/>
    <property type="match status" value="1"/>
</dbReference>
<evidence type="ECO:0000259" key="2">
    <source>
        <dbReference type="Pfam" id="PF08327"/>
    </source>
</evidence>
<protein>
    <submittedName>
        <fullName evidence="3">Uncharacterized protein YndB with AHSA1/START domain</fullName>
    </submittedName>
</protein>
<feature type="domain" description="Activator of Hsp90 ATPase homologue 1/2-like C-terminal" evidence="2">
    <location>
        <begin position="18"/>
        <end position="145"/>
    </location>
</feature>
<dbReference type="Gene3D" id="3.30.530.20">
    <property type="match status" value="2"/>
</dbReference>
<evidence type="ECO:0000313" key="3">
    <source>
        <dbReference type="EMBL" id="RBP43822.1"/>
    </source>
</evidence>
<accession>A0A366HNC3</accession>
<name>A0A366HNC3_9BACT</name>
<comment type="caution">
    <text evidence="3">The sequence shown here is derived from an EMBL/GenBank/DDBJ whole genome shotgun (WGS) entry which is preliminary data.</text>
</comment>
<dbReference type="EMBL" id="QNRR01000005">
    <property type="protein sequence ID" value="RBP43822.1"/>
    <property type="molecule type" value="Genomic_DNA"/>
</dbReference>